<dbReference type="SUPFAM" id="SSF52317">
    <property type="entry name" value="Class I glutamine amidotransferase-like"/>
    <property type="match status" value="1"/>
</dbReference>
<proteinExistence type="predicted"/>
<reference evidence="3 4" key="1">
    <citation type="submission" date="2018-05" db="EMBL/GenBank/DDBJ databases">
        <title>Coraliomargarita sinensis sp. nov., isolated from a marine solar saltern.</title>
        <authorList>
            <person name="Zhou L.Y."/>
        </authorList>
    </citation>
    <scope>NUCLEOTIDE SEQUENCE [LARGE SCALE GENOMIC DNA]</scope>
    <source>
        <strain evidence="3 4">WN38</strain>
    </source>
</reference>
<dbReference type="InterPro" id="IPR029062">
    <property type="entry name" value="Class_I_gatase-like"/>
</dbReference>
<name>A0A317ZK58_9BACT</name>
<accession>A0A317ZK58</accession>
<feature type="domain" description="ThuA-like" evidence="2">
    <location>
        <begin position="173"/>
        <end position="324"/>
    </location>
</feature>
<evidence type="ECO:0000256" key="1">
    <source>
        <dbReference type="SAM" id="Phobius"/>
    </source>
</evidence>
<gene>
    <name evidence="3" type="ORF">DDZ13_05270</name>
</gene>
<keyword evidence="1" id="KW-0812">Transmembrane</keyword>
<keyword evidence="3" id="KW-0378">Hydrolase</keyword>
<dbReference type="Pfam" id="PF06283">
    <property type="entry name" value="ThuA"/>
    <property type="match status" value="1"/>
</dbReference>
<dbReference type="InterPro" id="IPR029010">
    <property type="entry name" value="ThuA-like"/>
</dbReference>
<feature type="transmembrane region" description="Helical" evidence="1">
    <location>
        <begin position="21"/>
        <end position="40"/>
    </location>
</feature>
<evidence type="ECO:0000313" key="4">
    <source>
        <dbReference type="Proteomes" id="UP000247099"/>
    </source>
</evidence>
<dbReference type="PANTHER" id="PTHR40469:SF2">
    <property type="entry name" value="GALACTOSE-BINDING DOMAIN-LIKE SUPERFAMILY PROTEIN"/>
    <property type="match status" value="1"/>
</dbReference>
<dbReference type="GO" id="GO:0016787">
    <property type="term" value="F:hydrolase activity"/>
    <property type="evidence" value="ECO:0007669"/>
    <property type="project" value="UniProtKB-KW"/>
</dbReference>
<keyword evidence="4" id="KW-1185">Reference proteome</keyword>
<evidence type="ECO:0000259" key="2">
    <source>
        <dbReference type="Pfam" id="PF06283"/>
    </source>
</evidence>
<dbReference type="Gene3D" id="3.40.50.880">
    <property type="match status" value="1"/>
</dbReference>
<organism evidence="3 4">
    <name type="scientific">Coraliomargarita sinensis</name>
    <dbReference type="NCBI Taxonomy" id="2174842"/>
    <lineage>
        <taxon>Bacteria</taxon>
        <taxon>Pseudomonadati</taxon>
        <taxon>Verrucomicrobiota</taxon>
        <taxon>Opitutia</taxon>
        <taxon>Puniceicoccales</taxon>
        <taxon>Coraliomargaritaceae</taxon>
        <taxon>Coraliomargarita</taxon>
    </lineage>
</organism>
<dbReference type="AlphaFoldDB" id="A0A317ZK58"/>
<sequence length="337" mass="38063">MLRPVNSCMCPCARPITLRIMLKYIIYFLLIAGFTVPSHAKLDAIRLDQNWKQNIAERAPKKVQAEPKKPRKVLIFSLATGYKHWCIPHTQAVIEILGDESGAYESVTSKDVEVFRPESLKQYDAVVLNNTCPQRGERNLFHDVIIDKIGEEGKKYADMPLKAREELAQHLYESLVDYVAEGGGLVLLHGAITSFNYSDEFSQLAGGSFDYHPRQQEVTLHPVVPDHPILKPFGGEPFVHYDEPYILGGAYEKMNFAPMLEMETSSIQVNSEKQKKAIAAIPRYVAWIKTHEKGRVFFSSPSHNAQSFHQPELLSFLLNGMQYAIGDLDCDDAPLNQ</sequence>
<comment type="caution">
    <text evidence="3">The sequence shown here is derived from an EMBL/GenBank/DDBJ whole genome shotgun (WGS) entry which is preliminary data.</text>
</comment>
<evidence type="ECO:0000313" key="3">
    <source>
        <dbReference type="EMBL" id="PXA04587.1"/>
    </source>
</evidence>
<dbReference type="EMBL" id="QHJQ01000003">
    <property type="protein sequence ID" value="PXA04587.1"/>
    <property type="molecule type" value="Genomic_DNA"/>
</dbReference>
<dbReference type="PANTHER" id="PTHR40469">
    <property type="entry name" value="SECRETED GLYCOSYL HYDROLASE"/>
    <property type="match status" value="1"/>
</dbReference>
<keyword evidence="1" id="KW-0472">Membrane</keyword>
<dbReference type="InParanoid" id="A0A317ZK58"/>
<protein>
    <submittedName>
        <fullName evidence="3">Glycosyl hydrolase</fullName>
    </submittedName>
</protein>
<dbReference type="Proteomes" id="UP000247099">
    <property type="component" value="Unassembled WGS sequence"/>
</dbReference>
<keyword evidence="1" id="KW-1133">Transmembrane helix</keyword>